<evidence type="ECO:0000256" key="2">
    <source>
        <dbReference type="ARBA" id="ARBA00005278"/>
    </source>
</evidence>
<keyword evidence="6" id="KW-0812">Transmembrane</keyword>
<evidence type="ECO:0000313" key="8">
    <source>
        <dbReference type="Proteomes" id="UP001145072"/>
    </source>
</evidence>
<keyword evidence="8" id="KW-1185">Reference proteome</keyword>
<dbReference type="AlphaFoldDB" id="A0A9X3WJW3"/>
<evidence type="ECO:0000256" key="3">
    <source>
        <dbReference type="ARBA" id="ARBA00023136"/>
    </source>
</evidence>
<organism evidence="7 8">
    <name type="scientific">Aquibacillus koreensis</name>
    <dbReference type="NCBI Taxonomy" id="279446"/>
    <lineage>
        <taxon>Bacteria</taxon>
        <taxon>Bacillati</taxon>
        <taxon>Bacillota</taxon>
        <taxon>Bacilli</taxon>
        <taxon>Bacillales</taxon>
        <taxon>Bacillaceae</taxon>
        <taxon>Aquibacillus</taxon>
    </lineage>
</organism>
<dbReference type="PIRSF" id="PIRSF005690">
    <property type="entry name" value="GerBA"/>
    <property type="match status" value="1"/>
</dbReference>
<feature type="transmembrane region" description="Helical" evidence="6">
    <location>
        <begin position="291"/>
        <end position="315"/>
    </location>
</feature>
<dbReference type="GO" id="GO:0005886">
    <property type="term" value="C:plasma membrane"/>
    <property type="evidence" value="ECO:0007669"/>
    <property type="project" value="UniProtKB-SubCell"/>
</dbReference>
<dbReference type="GO" id="GO:0009847">
    <property type="term" value="P:spore germination"/>
    <property type="evidence" value="ECO:0007669"/>
    <property type="project" value="UniProtKB-UniRule"/>
</dbReference>
<comment type="caution">
    <text evidence="7">The sequence shown here is derived from an EMBL/GenBank/DDBJ whole genome shotgun (WGS) entry which is preliminary data.</text>
</comment>
<feature type="transmembrane region" description="Helical" evidence="6">
    <location>
        <begin position="418"/>
        <end position="442"/>
    </location>
</feature>
<evidence type="ECO:0000256" key="1">
    <source>
        <dbReference type="ARBA" id="ARBA00004141"/>
    </source>
</evidence>
<dbReference type="EMBL" id="JAMQJZ010000004">
    <property type="protein sequence ID" value="MDC3420238.1"/>
    <property type="molecule type" value="Genomic_DNA"/>
</dbReference>
<feature type="region of interest" description="Disordered" evidence="5">
    <location>
        <begin position="481"/>
        <end position="503"/>
    </location>
</feature>
<sequence>MRKQPIRIKHGKNSDFPLSIEVLKQKVKEQLQNIPDILFQQYQIQEKDILIFYIDYQINKKQLDDSLLDTILNRDIQWSTDKILNEVPIGNGTKQTKIDKMVTELIAGAVGVYVVGEPDAITYNIAKQEKRNLQKAETESLVLGPQVSFTESLATNLNVIRWRLNTHDLVTEKFIIGERGQSEVRMVYLKTLANDTDVQTMRQRLQNLVVDELEDSSILSQYIEDNSTSIFPQFYLTELPDRLCYAIGKGRIGVLVDKSPTSIIAPSTFFSFFESTEDIYMRWNVGSFLRILRFVAMFISVVVTPTYVACVTFHYEVLPTPLLASLGQSRAQVPFPPIIEALLLELLIELLRESGARLPTKVGQTIGIVGGIVLGQAAVEAGLTSNVLIIVVASSALASFTAPSYIMGSAIRVIRFPLIIIAGLIGLIGVTLGICFFFIHLIRMTSLGRPYLLPAYPFNWKDMDNSFFRLPFTLSNTRSTSFQPKDMRRYPKQKAQTKKDIDE</sequence>
<dbReference type="InterPro" id="IPR050768">
    <property type="entry name" value="UPF0353/GerABKA_families"/>
</dbReference>
<evidence type="ECO:0000256" key="6">
    <source>
        <dbReference type="SAM" id="Phobius"/>
    </source>
</evidence>
<proteinExistence type="inferred from homology"/>
<reference evidence="7" key="1">
    <citation type="submission" date="2022-06" db="EMBL/GenBank/DDBJ databases">
        <title>Aquibacillus sp. a new bacterium isolated from soil saline samples.</title>
        <authorList>
            <person name="Galisteo C."/>
            <person name="De La Haba R."/>
            <person name="Sanchez-Porro C."/>
            <person name="Ventosa A."/>
        </authorList>
    </citation>
    <scope>NUCLEOTIDE SEQUENCE</scope>
    <source>
        <strain evidence="7">JCM 12387</strain>
    </source>
</reference>
<dbReference type="Proteomes" id="UP001145072">
    <property type="component" value="Unassembled WGS sequence"/>
</dbReference>
<dbReference type="PANTHER" id="PTHR22550:SF5">
    <property type="entry name" value="LEUCINE ZIPPER PROTEIN 4"/>
    <property type="match status" value="1"/>
</dbReference>
<evidence type="ECO:0000256" key="5">
    <source>
        <dbReference type="SAM" id="MobiDB-lite"/>
    </source>
</evidence>
<keyword evidence="3 4" id="KW-0472">Membrane</keyword>
<name>A0A9X3WJW3_9BACI</name>
<feature type="transmembrane region" description="Helical" evidence="6">
    <location>
        <begin position="385"/>
        <end position="406"/>
    </location>
</feature>
<gene>
    <name evidence="7" type="ORF">NC661_07620</name>
</gene>
<comment type="similarity">
    <text evidence="2 4">Belongs to the GerABKA family.</text>
</comment>
<dbReference type="Pfam" id="PF03323">
    <property type="entry name" value="GerA"/>
    <property type="match status" value="1"/>
</dbReference>
<comment type="subcellular location">
    <subcellularLocation>
        <location evidence="4">Cell membrane</location>
    </subcellularLocation>
    <subcellularLocation>
        <location evidence="1">Membrane</location>
        <topology evidence="1">Multi-pass membrane protein</topology>
    </subcellularLocation>
</comment>
<accession>A0A9X3WJW3</accession>
<evidence type="ECO:0000313" key="7">
    <source>
        <dbReference type="EMBL" id="MDC3420238.1"/>
    </source>
</evidence>
<dbReference type="PANTHER" id="PTHR22550">
    <property type="entry name" value="SPORE GERMINATION PROTEIN"/>
    <property type="match status" value="1"/>
</dbReference>
<evidence type="ECO:0000256" key="4">
    <source>
        <dbReference type="PIRNR" id="PIRNR005690"/>
    </source>
</evidence>
<keyword evidence="6" id="KW-1133">Transmembrane helix</keyword>
<protein>
    <submittedName>
        <fullName evidence="7">Spore germination protein</fullName>
    </submittedName>
</protein>
<dbReference type="RefSeq" id="WP_259868768.1">
    <property type="nucleotide sequence ID" value="NZ_JAMQJZ010000004.1"/>
</dbReference>
<dbReference type="InterPro" id="IPR004995">
    <property type="entry name" value="Spore_Ger"/>
</dbReference>